<dbReference type="STRING" id="694429.Pyrfu_0490"/>
<evidence type="ECO:0000313" key="2">
    <source>
        <dbReference type="Proteomes" id="UP000001037"/>
    </source>
</evidence>
<organism evidence="1 2">
    <name type="scientific">Pyrolobus fumarii (strain DSM 11204 / 1A)</name>
    <dbReference type="NCBI Taxonomy" id="694429"/>
    <lineage>
        <taxon>Archaea</taxon>
        <taxon>Thermoproteota</taxon>
        <taxon>Thermoprotei</taxon>
        <taxon>Desulfurococcales</taxon>
        <taxon>Pyrodictiaceae</taxon>
        <taxon>Pyrolobus</taxon>
    </lineage>
</organism>
<dbReference type="Proteomes" id="UP000001037">
    <property type="component" value="Chromosome"/>
</dbReference>
<keyword evidence="2" id="KW-1185">Reference proteome</keyword>
<protein>
    <submittedName>
        <fullName evidence="1">Uncharacterized protein</fullName>
    </submittedName>
</protein>
<reference evidence="1 2" key="1">
    <citation type="journal article" date="2011" name="Stand. Genomic Sci.">
        <title>Complete genome sequence of the hyperthermophilic chemolithoautotroph Pyrolobus fumarii type strain (1A).</title>
        <authorList>
            <person name="Anderson I."/>
            <person name="Goker M."/>
            <person name="Nolan M."/>
            <person name="Lucas S."/>
            <person name="Hammon N."/>
            <person name="Deshpande S."/>
            <person name="Cheng J.F."/>
            <person name="Tapia R."/>
            <person name="Han C."/>
            <person name="Goodwin L."/>
            <person name="Pitluck S."/>
            <person name="Huntemann M."/>
            <person name="Liolios K."/>
            <person name="Ivanova N."/>
            <person name="Pagani I."/>
            <person name="Mavromatis K."/>
            <person name="Ovchinikova G."/>
            <person name="Pati A."/>
            <person name="Chen A."/>
            <person name="Palaniappan K."/>
            <person name="Land M."/>
            <person name="Hauser L."/>
            <person name="Brambilla E.M."/>
            <person name="Huber H."/>
            <person name="Yasawong M."/>
            <person name="Rohde M."/>
            <person name="Spring S."/>
            <person name="Abt B."/>
            <person name="Sikorski J."/>
            <person name="Wirth R."/>
            <person name="Detter J.C."/>
            <person name="Woyke T."/>
            <person name="Bristow J."/>
            <person name="Eisen J.A."/>
            <person name="Markowitz V."/>
            <person name="Hugenholtz P."/>
            <person name="Kyrpides N.C."/>
            <person name="Klenk H.P."/>
            <person name="Lapidus A."/>
        </authorList>
    </citation>
    <scope>NUCLEOTIDE SEQUENCE [LARGE SCALE GENOMIC DNA]</scope>
    <source>
        <strain evidence="2">DSM 11204 / 1A</strain>
    </source>
</reference>
<dbReference type="HOGENOM" id="CLU_539296_0_0_2"/>
<dbReference type="InParanoid" id="G0EGI7"/>
<sequence>MSSLDGVETGRLPRDAEAVIGSVLGGASVVAVAAGCVGRESRLSFISCILRLAEEYGVDGVVVLATPRTRPDSERALRVVSDAGVAIPGVIVEVSDAPGILERAARRLVEYLAARFPRVVSCTSPGSRRLAAALALASVTPGSVEGSEANVVHLDFWWGPWTGLPYPLVPRPLEPLYVIHPVWEPPRGREAPKWLRKLRVRELLESVGVEAGSLRACIAVKALQVNIECSGTARYDYDRAECTPCVLSLETPLGEITVDDWCKPESWVKAAEDAGKLASSDKGIPGLVVRALAEASGLYWWLAGSEDGRGEALLYTLGDRLLVDANLVYKGVHIEALMGASIALPWAVVAEIERSLAEALKRNAGLRDPEKVLRRIVAGVLLRELQATTPVLPSDPPPADTAMIRMDPLILEKYTLVTEDTGAYTLWRSHPSSKITRVLSARQSLEPWRWDEIDVRARAARAAYALLHVACLAEKTRGMLRGTNAWQTIGIHLEKFKIKTRKHTS</sequence>
<name>G0EGI7_PYRF1</name>
<accession>G0EGI7</accession>
<dbReference type="KEGG" id="pfm:Pyrfu_0490"/>
<evidence type="ECO:0000313" key="1">
    <source>
        <dbReference type="EMBL" id="AEM38361.1"/>
    </source>
</evidence>
<dbReference type="eggNOG" id="arCOG06103">
    <property type="taxonomic scope" value="Archaea"/>
</dbReference>
<dbReference type="AlphaFoldDB" id="G0EGI7"/>
<proteinExistence type="predicted"/>
<gene>
    <name evidence="1" type="ordered locus">Pyrfu_0490</name>
</gene>
<dbReference type="EMBL" id="CP002838">
    <property type="protein sequence ID" value="AEM38361.1"/>
    <property type="molecule type" value="Genomic_DNA"/>
</dbReference>